<dbReference type="PANTHER" id="PTHR43000">
    <property type="entry name" value="DTDP-D-GLUCOSE 4,6-DEHYDRATASE-RELATED"/>
    <property type="match status" value="1"/>
</dbReference>
<sequence>MNRAIITGATGTIGIALIEKLVEEGMDVLVLCHKNSQRIESIPKSPLVHVNECDMSDYGNFNLKNEEKFDVFYHLAWSNTTGEGRNNMEAQIQNIEYALDAVNLAYRMGCKVFVGAGSQAEYGRTDEKLNGETPTFPENGYGMAKLCAGQMSRIECSRRKIKHIWTRILSVYGPYDGKNSMISSLISSLLENKSPALTKGEQRWDYLYCKDAANALYLLGEKGIDGKIYCIGSGEAKPLKEYILEIGKVINPQVELGFGKIEYSNNQVMNLCADISELTEDTGFEPKVKFSDGIKETINWIKGEKRNAED</sequence>
<dbReference type="SUPFAM" id="SSF51735">
    <property type="entry name" value="NAD(P)-binding Rossmann-fold domains"/>
    <property type="match status" value="1"/>
</dbReference>
<keyword evidence="4" id="KW-1185">Reference proteome</keyword>
<gene>
    <name evidence="3" type="ORF">N5B56_06195</name>
</gene>
<dbReference type="RefSeq" id="WP_260978584.1">
    <property type="nucleotide sequence ID" value="NZ_JAODBU010000006.1"/>
</dbReference>
<dbReference type="Gene3D" id="3.40.50.720">
    <property type="entry name" value="NAD(P)-binding Rossmann-like Domain"/>
    <property type="match status" value="1"/>
</dbReference>
<comment type="similarity">
    <text evidence="1">Belongs to the NAD(P)-dependent epimerase/dehydratase family.</text>
</comment>
<evidence type="ECO:0000256" key="1">
    <source>
        <dbReference type="ARBA" id="ARBA00007637"/>
    </source>
</evidence>
<reference evidence="3" key="1">
    <citation type="submission" date="2022-09" db="EMBL/GenBank/DDBJ databases">
        <title>Eubacterium sp. LFL-14 isolated from human feces.</title>
        <authorList>
            <person name="Liu F."/>
        </authorList>
    </citation>
    <scope>NUCLEOTIDE SEQUENCE</scope>
    <source>
        <strain evidence="3">LFL-14</strain>
    </source>
</reference>
<accession>A0ABT2LZG0</accession>
<evidence type="ECO:0000313" key="3">
    <source>
        <dbReference type="EMBL" id="MCT7398676.1"/>
    </source>
</evidence>
<proteinExistence type="inferred from homology"/>
<dbReference type="Proteomes" id="UP001431199">
    <property type="component" value="Unassembled WGS sequence"/>
</dbReference>
<comment type="caution">
    <text evidence="3">The sequence shown here is derived from an EMBL/GenBank/DDBJ whole genome shotgun (WGS) entry which is preliminary data.</text>
</comment>
<feature type="domain" description="NAD-dependent epimerase/dehydratase" evidence="2">
    <location>
        <begin position="5"/>
        <end position="232"/>
    </location>
</feature>
<evidence type="ECO:0000259" key="2">
    <source>
        <dbReference type="Pfam" id="PF01370"/>
    </source>
</evidence>
<name>A0ABT2LZG0_9FIRM</name>
<dbReference type="Pfam" id="PF01370">
    <property type="entry name" value="Epimerase"/>
    <property type="match status" value="1"/>
</dbReference>
<organism evidence="3 4">
    <name type="scientific">Eubacterium album</name>
    <dbReference type="NCBI Taxonomy" id="2978477"/>
    <lineage>
        <taxon>Bacteria</taxon>
        <taxon>Bacillati</taxon>
        <taxon>Bacillota</taxon>
        <taxon>Clostridia</taxon>
        <taxon>Eubacteriales</taxon>
        <taxon>Eubacteriaceae</taxon>
        <taxon>Eubacterium</taxon>
    </lineage>
</organism>
<evidence type="ECO:0000313" key="4">
    <source>
        <dbReference type="Proteomes" id="UP001431199"/>
    </source>
</evidence>
<dbReference type="InterPro" id="IPR036291">
    <property type="entry name" value="NAD(P)-bd_dom_sf"/>
</dbReference>
<protein>
    <submittedName>
        <fullName evidence="3">NAD(P)-dependent oxidoreductase</fullName>
    </submittedName>
</protein>
<dbReference type="InterPro" id="IPR001509">
    <property type="entry name" value="Epimerase_deHydtase"/>
</dbReference>
<dbReference type="EMBL" id="JAODBU010000006">
    <property type="protein sequence ID" value="MCT7398676.1"/>
    <property type="molecule type" value="Genomic_DNA"/>
</dbReference>